<gene>
    <name evidence="6" type="ORF">CERSUDRAFT_145772</name>
</gene>
<dbReference type="PROSITE" id="PS01360">
    <property type="entry name" value="ZF_MYND_1"/>
    <property type="match status" value="1"/>
</dbReference>
<evidence type="ECO:0000256" key="3">
    <source>
        <dbReference type="ARBA" id="ARBA00022833"/>
    </source>
</evidence>
<evidence type="ECO:0000313" key="6">
    <source>
        <dbReference type="EMBL" id="EMD30865.1"/>
    </source>
</evidence>
<dbReference type="Pfam" id="PF01753">
    <property type="entry name" value="zf-MYND"/>
    <property type="match status" value="1"/>
</dbReference>
<evidence type="ECO:0000256" key="1">
    <source>
        <dbReference type="ARBA" id="ARBA00022723"/>
    </source>
</evidence>
<keyword evidence="1" id="KW-0479">Metal-binding</keyword>
<dbReference type="GO" id="GO:0008270">
    <property type="term" value="F:zinc ion binding"/>
    <property type="evidence" value="ECO:0007669"/>
    <property type="project" value="UniProtKB-KW"/>
</dbReference>
<organism evidence="6 7">
    <name type="scientific">Ceriporiopsis subvermispora (strain B)</name>
    <name type="common">White-rot fungus</name>
    <name type="synonym">Gelatoporia subvermispora</name>
    <dbReference type="NCBI Taxonomy" id="914234"/>
    <lineage>
        <taxon>Eukaryota</taxon>
        <taxon>Fungi</taxon>
        <taxon>Dikarya</taxon>
        <taxon>Basidiomycota</taxon>
        <taxon>Agaricomycotina</taxon>
        <taxon>Agaricomycetes</taxon>
        <taxon>Polyporales</taxon>
        <taxon>Gelatoporiaceae</taxon>
        <taxon>Gelatoporia</taxon>
    </lineage>
</organism>
<accession>M2QFT0</accession>
<dbReference type="Gene3D" id="6.10.140.2220">
    <property type="match status" value="1"/>
</dbReference>
<reference evidence="6 7" key="1">
    <citation type="journal article" date="2012" name="Proc. Natl. Acad. Sci. U.S.A.">
        <title>Comparative genomics of Ceriporiopsis subvermispora and Phanerochaete chrysosporium provide insight into selective ligninolysis.</title>
        <authorList>
            <person name="Fernandez-Fueyo E."/>
            <person name="Ruiz-Duenas F.J."/>
            <person name="Ferreira P."/>
            <person name="Floudas D."/>
            <person name="Hibbett D.S."/>
            <person name="Canessa P."/>
            <person name="Larrondo L.F."/>
            <person name="James T.Y."/>
            <person name="Seelenfreund D."/>
            <person name="Lobos S."/>
            <person name="Polanco R."/>
            <person name="Tello M."/>
            <person name="Honda Y."/>
            <person name="Watanabe T."/>
            <person name="Watanabe T."/>
            <person name="Ryu J.S."/>
            <person name="Kubicek C.P."/>
            <person name="Schmoll M."/>
            <person name="Gaskell J."/>
            <person name="Hammel K.E."/>
            <person name="St John F.J."/>
            <person name="Vanden Wymelenberg A."/>
            <person name="Sabat G."/>
            <person name="Splinter BonDurant S."/>
            <person name="Syed K."/>
            <person name="Yadav J.S."/>
            <person name="Doddapaneni H."/>
            <person name="Subramanian V."/>
            <person name="Lavin J.L."/>
            <person name="Oguiza J.A."/>
            <person name="Perez G."/>
            <person name="Pisabarro A.G."/>
            <person name="Ramirez L."/>
            <person name="Santoyo F."/>
            <person name="Master E."/>
            <person name="Coutinho P.M."/>
            <person name="Henrissat B."/>
            <person name="Lombard V."/>
            <person name="Magnuson J.K."/>
            <person name="Kuees U."/>
            <person name="Hori C."/>
            <person name="Igarashi K."/>
            <person name="Samejima M."/>
            <person name="Held B.W."/>
            <person name="Barry K.W."/>
            <person name="LaButti K.M."/>
            <person name="Lapidus A."/>
            <person name="Lindquist E.A."/>
            <person name="Lucas S.M."/>
            <person name="Riley R."/>
            <person name="Salamov A.A."/>
            <person name="Hoffmeister D."/>
            <person name="Schwenk D."/>
            <person name="Hadar Y."/>
            <person name="Yarden O."/>
            <person name="de Vries R.P."/>
            <person name="Wiebenga A."/>
            <person name="Stenlid J."/>
            <person name="Eastwood D."/>
            <person name="Grigoriev I.V."/>
            <person name="Berka R.M."/>
            <person name="Blanchette R.A."/>
            <person name="Kersten P."/>
            <person name="Martinez A.T."/>
            <person name="Vicuna R."/>
            <person name="Cullen D."/>
        </authorList>
    </citation>
    <scope>NUCLEOTIDE SEQUENCE [LARGE SCALE GENOMIC DNA]</scope>
    <source>
        <strain evidence="6 7">B</strain>
    </source>
</reference>
<dbReference type="SUPFAM" id="SSF144232">
    <property type="entry name" value="HIT/MYND zinc finger-like"/>
    <property type="match status" value="1"/>
</dbReference>
<dbReference type="EMBL" id="KB445831">
    <property type="protein sequence ID" value="EMD30865.1"/>
    <property type="molecule type" value="Genomic_DNA"/>
</dbReference>
<dbReference type="AlphaFoldDB" id="M2QFT0"/>
<keyword evidence="2 4" id="KW-0863">Zinc-finger</keyword>
<keyword evidence="3" id="KW-0862">Zinc</keyword>
<evidence type="ECO:0000256" key="2">
    <source>
        <dbReference type="ARBA" id="ARBA00022771"/>
    </source>
</evidence>
<dbReference type="Proteomes" id="UP000016930">
    <property type="component" value="Unassembled WGS sequence"/>
</dbReference>
<dbReference type="InterPro" id="IPR002893">
    <property type="entry name" value="Znf_MYND"/>
</dbReference>
<protein>
    <recommendedName>
        <fullName evidence="5">MYND-type domain-containing protein</fullName>
    </recommendedName>
</protein>
<feature type="domain" description="MYND-type" evidence="5">
    <location>
        <begin position="238"/>
        <end position="275"/>
    </location>
</feature>
<evidence type="ECO:0000259" key="5">
    <source>
        <dbReference type="PROSITE" id="PS50865"/>
    </source>
</evidence>
<proteinExistence type="predicted"/>
<dbReference type="OrthoDB" id="341421at2759"/>
<keyword evidence="7" id="KW-1185">Reference proteome</keyword>
<name>M2QFT0_CERS8</name>
<dbReference type="HOGENOM" id="CLU_086444_0_0_1"/>
<sequence length="283" mass="30651">MSKKITKSDIVRRADKLARMAGLADVHSAELSPPSADLTAAELDALQSELQAIVPPSNRGAGDSILIAFSAKYLPALADALRAASDASHRTTLSALINILSLLPQPITNAYFRRFLRSPHCARARLPTLVASAFVAGIDIRAPSSPGEVCEFISHSLQWGDTSIGNDQLASIDAPVRRALAPKLAALESEDGFAQLPQLERAGIGRLAGILECIEHVPGYLASSYDYLQGRVTGQRECMVCMKHDRLLACSVCKTVKYCGERCQMKGWKEHQLRCYAPAFAYD</sequence>
<dbReference type="PROSITE" id="PS50865">
    <property type="entry name" value="ZF_MYND_2"/>
    <property type="match status" value="1"/>
</dbReference>
<evidence type="ECO:0000313" key="7">
    <source>
        <dbReference type="Proteomes" id="UP000016930"/>
    </source>
</evidence>
<evidence type="ECO:0000256" key="4">
    <source>
        <dbReference type="PROSITE-ProRule" id="PRU00134"/>
    </source>
</evidence>